<accession>A0ABT0X6S3</accession>
<dbReference type="PANTHER" id="PTHR46553">
    <property type="entry name" value="ADENINE NUCLEOTIDE ALPHA HYDROLASES-LIKE SUPERFAMILY PROTEIN"/>
    <property type="match status" value="1"/>
</dbReference>
<dbReference type="PRINTS" id="PR01438">
    <property type="entry name" value="UNVRSLSTRESS"/>
</dbReference>
<dbReference type="InterPro" id="IPR014729">
    <property type="entry name" value="Rossmann-like_a/b/a_fold"/>
</dbReference>
<evidence type="ECO:0000313" key="4">
    <source>
        <dbReference type="Proteomes" id="UP001167160"/>
    </source>
</evidence>
<reference evidence="3" key="1">
    <citation type="journal article" date="2023" name="Int. J. Syst. Evol. Microbiol.">
        <title>Streptomyces meridianus sp. nov. isolated from brackish water of the Tagus estuary in Alcochete, Portugal.</title>
        <authorList>
            <person name="Santos J.D.N."/>
            <person name="Klimek D."/>
            <person name="Calusinska M."/>
            <person name="Lobo Da Cunha A."/>
            <person name="Catita J."/>
            <person name="Goncalves H."/>
            <person name="Gonzalez I."/>
            <person name="Reyes F."/>
            <person name="Lage O.M."/>
        </authorList>
    </citation>
    <scope>NUCLEOTIDE SEQUENCE</scope>
    <source>
        <strain evidence="3">MTZ3.1</strain>
    </source>
</reference>
<protein>
    <submittedName>
        <fullName evidence="3">Universal stress protein</fullName>
    </submittedName>
</protein>
<dbReference type="SUPFAM" id="SSF52402">
    <property type="entry name" value="Adenine nucleotide alpha hydrolases-like"/>
    <property type="match status" value="2"/>
</dbReference>
<dbReference type="PANTHER" id="PTHR46553:SF3">
    <property type="entry name" value="ADENINE NUCLEOTIDE ALPHA HYDROLASES-LIKE SUPERFAMILY PROTEIN"/>
    <property type="match status" value="1"/>
</dbReference>
<dbReference type="InterPro" id="IPR006016">
    <property type="entry name" value="UspA"/>
</dbReference>
<dbReference type="Pfam" id="PF00582">
    <property type="entry name" value="Usp"/>
    <property type="match status" value="2"/>
</dbReference>
<dbReference type="Gene3D" id="3.40.50.620">
    <property type="entry name" value="HUPs"/>
    <property type="match status" value="2"/>
</dbReference>
<name>A0ABT0X6S3_9ACTN</name>
<keyword evidence="4" id="KW-1185">Reference proteome</keyword>
<dbReference type="InterPro" id="IPR006015">
    <property type="entry name" value="Universal_stress_UspA"/>
</dbReference>
<evidence type="ECO:0000259" key="2">
    <source>
        <dbReference type="Pfam" id="PF00582"/>
    </source>
</evidence>
<comment type="similarity">
    <text evidence="1">Belongs to the universal stress protein A family.</text>
</comment>
<sequence>MQRPLVVGVDGSAGSLRALDWAVAEAARHGAALRLVHAAFHDRHGSADPGHAGLDAAQYIVDAAVERARRACRPVQVEGVVIAADPVDALLDEDRRTRALVTGSRGHGTLAGLLLGSVSLTVSARAHCPVIVVRGTERSVHGTFHRITLGVGDASADAAVMRFAVEEAEARGCELHAVRAWRAPAHHAQYHPLLTGGPHVAHEELASEALTAAVGVSLPERSPATLHREVAEGPVGKVLLGASAASDLLVVGATRTGDRTGLQLGRAGHTVLHHASCPVAVVPRSV</sequence>
<feature type="domain" description="UspA" evidence="2">
    <location>
        <begin position="2"/>
        <end position="134"/>
    </location>
</feature>
<dbReference type="EMBL" id="JAMQGM010000018">
    <property type="protein sequence ID" value="MCM2577412.1"/>
    <property type="molecule type" value="Genomic_DNA"/>
</dbReference>
<dbReference type="Proteomes" id="UP001167160">
    <property type="component" value="Unassembled WGS sequence"/>
</dbReference>
<feature type="domain" description="UspA" evidence="2">
    <location>
        <begin position="144"/>
        <end position="283"/>
    </location>
</feature>
<evidence type="ECO:0000313" key="3">
    <source>
        <dbReference type="EMBL" id="MCM2577412.1"/>
    </source>
</evidence>
<organism evidence="3 4">
    <name type="scientific">Streptomyces meridianus</name>
    <dbReference type="NCBI Taxonomy" id="2938945"/>
    <lineage>
        <taxon>Bacteria</taxon>
        <taxon>Bacillati</taxon>
        <taxon>Actinomycetota</taxon>
        <taxon>Actinomycetes</taxon>
        <taxon>Kitasatosporales</taxon>
        <taxon>Streptomycetaceae</taxon>
        <taxon>Streptomyces</taxon>
    </lineage>
</organism>
<proteinExistence type="inferred from homology"/>
<comment type="caution">
    <text evidence="3">The sequence shown here is derived from an EMBL/GenBank/DDBJ whole genome shotgun (WGS) entry which is preliminary data.</text>
</comment>
<dbReference type="RefSeq" id="WP_251412187.1">
    <property type="nucleotide sequence ID" value="NZ_JAMQGM010000018.1"/>
</dbReference>
<gene>
    <name evidence="3" type="ORF">M1E25_08605</name>
</gene>
<evidence type="ECO:0000256" key="1">
    <source>
        <dbReference type="ARBA" id="ARBA00008791"/>
    </source>
</evidence>